<organism evidence="2 3">
    <name type="scientific">Streptomyces hygroscopicus</name>
    <dbReference type="NCBI Taxonomy" id="1912"/>
    <lineage>
        <taxon>Bacteria</taxon>
        <taxon>Bacillati</taxon>
        <taxon>Actinomycetota</taxon>
        <taxon>Actinomycetes</taxon>
        <taxon>Kitasatosporales</taxon>
        <taxon>Streptomycetaceae</taxon>
        <taxon>Streptomyces</taxon>
        <taxon>Streptomyces violaceusniger group</taxon>
    </lineage>
</organism>
<evidence type="ECO:0000256" key="1">
    <source>
        <dbReference type="SAM" id="MobiDB-lite"/>
    </source>
</evidence>
<gene>
    <name evidence="2" type="ORF">TPA0910_83430</name>
</gene>
<proteinExistence type="predicted"/>
<dbReference type="EMBL" id="BNEK01000005">
    <property type="protein sequence ID" value="GHJ33910.1"/>
    <property type="molecule type" value="Genomic_DNA"/>
</dbReference>
<sequence length="68" mass="7120">MPTLADLTDPVRDAPATAPLSGIRGTRGHRPVGRGRPARRRPHPRGARGRGRPWRGGIGGREVGPAGA</sequence>
<keyword evidence="3" id="KW-1185">Reference proteome</keyword>
<evidence type="ECO:0000313" key="2">
    <source>
        <dbReference type="EMBL" id="GHJ33910.1"/>
    </source>
</evidence>
<feature type="compositionally biased region" description="Basic residues" evidence="1">
    <location>
        <begin position="26"/>
        <end position="53"/>
    </location>
</feature>
<name>A0ABQ3UE86_STRHY</name>
<comment type="caution">
    <text evidence="2">The sequence shown here is derived from an EMBL/GenBank/DDBJ whole genome shotgun (WGS) entry which is preliminary data.</text>
</comment>
<protein>
    <submittedName>
        <fullName evidence="2">Uncharacterized protein</fullName>
    </submittedName>
</protein>
<feature type="region of interest" description="Disordered" evidence="1">
    <location>
        <begin position="1"/>
        <end position="68"/>
    </location>
</feature>
<dbReference type="Proteomes" id="UP001054854">
    <property type="component" value="Unassembled WGS sequence"/>
</dbReference>
<accession>A0ABQ3UE86</accession>
<evidence type="ECO:0000313" key="3">
    <source>
        <dbReference type="Proteomes" id="UP001054854"/>
    </source>
</evidence>
<reference evidence="2" key="1">
    <citation type="submission" date="2024-05" db="EMBL/GenBank/DDBJ databases">
        <title>Whole genome shotgun sequence of Streptomyces hygroscopicus NBRC 113678.</title>
        <authorList>
            <person name="Komaki H."/>
            <person name="Tamura T."/>
        </authorList>
    </citation>
    <scope>NUCLEOTIDE SEQUENCE</scope>
    <source>
        <strain evidence="2">N11-34</strain>
    </source>
</reference>
<feature type="compositionally biased region" description="Gly residues" evidence="1">
    <location>
        <begin position="54"/>
        <end position="68"/>
    </location>
</feature>